<dbReference type="AlphaFoldDB" id="A0A5C3QF43"/>
<name>A0A5C3QF43_9AGAR</name>
<organism evidence="4 5">
    <name type="scientific">Pterulicium gracile</name>
    <dbReference type="NCBI Taxonomy" id="1884261"/>
    <lineage>
        <taxon>Eukaryota</taxon>
        <taxon>Fungi</taxon>
        <taxon>Dikarya</taxon>
        <taxon>Basidiomycota</taxon>
        <taxon>Agaricomycotina</taxon>
        <taxon>Agaricomycetes</taxon>
        <taxon>Agaricomycetidae</taxon>
        <taxon>Agaricales</taxon>
        <taxon>Pleurotineae</taxon>
        <taxon>Pterulaceae</taxon>
        <taxon>Pterulicium</taxon>
    </lineage>
</organism>
<dbReference type="OrthoDB" id="5835829at2759"/>
<keyword evidence="5" id="KW-1185">Reference proteome</keyword>
<evidence type="ECO:0000259" key="2">
    <source>
        <dbReference type="Pfam" id="PF03033"/>
    </source>
</evidence>
<dbReference type="GO" id="GO:0016906">
    <property type="term" value="F:sterol 3-beta-glucosyltransferase activity"/>
    <property type="evidence" value="ECO:0007669"/>
    <property type="project" value="UniProtKB-ARBA"/>
</dbReference>
<dbReference type="FunFam" id="3.40.50.2000:FF:000009">
    <property type="entry name" value="Sterol 3-beta-glucosyltransferase UGT80A2"/>
    <property type="match status" value="1"/>
</dbReference>
<gene>
    <name evidence="4" type="ORF">BDV98DRAFT_120686</name>
</gene>
<evidence type="ECO:0000256" key="1">
    <source>
        <dbReference type="ARBA" id="ARBA00022679"/>
    </source>
</evidence>
<dbReference type="InterPro" id="IPR050426">
    <property type="entry name" value="Glycosyltransferase_28"/>
</dbReference>
<evidence type="ECO:0000313" key="5">
    <source>
        <dbReference type="Proteomes" id="UP000305067"/>
    </source>
</evidence>
<keyword evidence="1 4" id="KW-0808">Transferase</keyword>
<dbReference type="SUPFAM" id="SSF53756">
    <property type="entry name" value="UDP-Glycosyltransferase/glycogen phosphorylase"/>
    <property type="match status" value="1"/>
</dbReference>
<reference evidence="4 5" key="1">
    <citation type="journal article" date="2019" name="Nat. Ecol. Evol.">
        <title>Megaphylogeny resolves global patterns of mushroom evolution.</title>
        <authorList>
            <person name="Varga T."/>
            <person name="Krizsan K."/>
            <person name="Foldi C."/>
            <person name="Dima B."/>
            <person name="Sanchez-Garcia M."/>
            <person name="Sanchez-Ramirez S."/>
            <person name="Szollosi G.J."/>
            <person name="Szarkandi J.G."/>
            <person name="Papp V."/>
            <person name="Albert L."/>
            <person name="Andreopoulos W."/>
            <person name="Angelini C."/>
            <person name="Antonin V."/>
            <person name="Barry K.W."/>
            <person name="Bougher N.L."/>
            <person name="Buchanan P."/>
            <person name="Buyck B."/>
            <person name="Bense V."/>
            <person name="Catcheside P."/>
            <person name="Chovatia M."/>
            <person name="Cooper J."/>
            <person name="Damon W."/>
            <person name="Desjardin D."/>
            <person name="Finy P."/>
            <person name="Geml J."/>
            <person name="Haridas S."/>
            <person name="Hughes K."/>
            <person name="Justo A."/>
            <person name="Karasinski D."/>
            <person name="Kautmanova I."/>
            <person name="Kiss B."/>
            <person name="Kocsube S."/>
            <person name="Kotiranta H."/>
            <person name="LaButti K.M."/>
            <person name="Lechner B.E."/>
            <person name="Liimatainen K."/>
            <person name="Lipzen A."/>
            <person name="Lukacs Z."/>
            <person name="Mihaltcheva S."/>
            <person name="Morgado L.N."/>
            <person name="Niskanen T."/>
            <person name="Noordeloos M.E."/>
            <person name="Ohm R.A."/>
            <person name="Ortiz-Santana B."/>
            <person name="Ovrebo C."/>
            <person name="Racz N."/>
            <person name="Riley R."/>
            <person name="Savchenko A."/>
            <person name="Shiryaev A."/>
            <person name="Soop K."/>
            <person name="Spirin V."/>
            <person name="Szebenyi C."/>
            <person name="Tomsovsky M."/>
            <person name="Tulloss R.E."/>
            <person name="Uehling J."/>
            <person name="Grigoriev I.V."/>
            <person name="Vagvolgyi C."/>
            <person name="Papp T."/>
            <person name="Martin F.M."/>
            <person name="Miettinen O."/>
            <person name="Hibbett D.S."/>
            <person name="Nagy L.G."/>
        </authorList>
    </citation>
    <scope>NUCLEOTIDE SEQUENCE [LARGE SCALE GENOMIC DNA]</scope>
    <source>
        <strain evidence="4 5">CBS 309.79</strain>
    </source>
</reference>
<feature type="domain" description="Erythromycin biosynthesis protein CIII-like C-terminal" evidence="3">
    <location>
        <begin position="390"/>
        <end position="496"/>
    </location>
</feature>
<proteinExistence type="predicted"/>
<dbReference type="PANTHER" id="PTHR48050">
    <property type="entry name" value="STEROL 3-BETA-GLUCOSYLTRANSFERASE"/>
    <property type="match status" value="1"/>
</dbReference>
<protein>
    <submittedName>
        <fullName evidence="4">Glycosyltransferase family 1 protein</fullName>
    </submittedName>
</protein>
<dbReference type="Proteomes" id="UP000305067">
    <property type="component" value="Unassembled WGS sequence"/>
</dbReference>
<evidence type="ECO:0000259" key="3">
    <source>
        <dbReference type="Pfam" id="PF06722"/>
    </source>
</evidence>
<dbReference type="Pfam" id="PF03033">
    <property type="entry name" value="Glyco_transf_28"/>
    <property type="match status" value="1"/>
</dbReference>
<dbReference type="InterPro" id="IPR002213">
    <property type="entry name" value="UDP_glucos_trans"/>
</dbReference>
<dbReference type="PANTHER" id="PTHR48050:SF13">
    <property type="entry name" value="STEROL 3-BETA-GLUCOSYLTRANSFERASE UGT80A2"/>
    <property type="match status" value="1"/>
</dbReference>
<feature type="domain" description="Glycosyltransferase family 28 N-terminal" evidence="2">
    <location>
        <begin position="84"/>
        <end position="229"/>
    </location>
</feature>
<dbReference type="Gene3D" id="3.40.50.2000">
    <property type="entry name" value="Glycogen Phosphorylase B"/>
    <property type="match status" value="2"/>
</dbReference>
<dbReference type="InterPro" id="IPR010610">
    <property type="entry name" value="EryCIII-like_C"/>
</dbReference>
<dbReference type="Pfam" id="PF06722">
    <property type="entry name" value="EryCIII-like_C"/>
    <property type="match status" value="1"/>
</dbReference>
<accession>A0A5C3QF43</accession>
<evidence type="ECO:0000313" key="4">
    <source>
        <dbReference type="EMBL" id="TFL00147.1"/>
    </source>
</evidence>
<dbReference type="CDD" id="cd03784">
    <property type="entry name" value="GT1_Gtf-like"/>
    <property type="match status" value="1"/>
</dbReference>
<dbReference type="STRING" id="1884261.A0A5C3QF43"/>
<sequence>MIQDHDMGMRMGRSNTTIRNDRVSVYTVSGDGLGSQARITRDGRLSVFLDMKKQLPELPANHAPAVEEFAVDKHEWRDVPNLNVLICIVGSRGDVQPYVALGKRLQRDGHRVRLATHETFRKFVSVENGLEFFDIGGDPADLMSYMVKNPGLIPGMESLTKGDIFRKREMLDEMMTGCWLACHAADQKTGRPFIADAIISNPPVFAHIHCAEALGVPLLMSFTMPWCSTTDFHHPLVNINASNASSGFNSVASYALFELVTWQGIGDLINTFRKKTLGLQSLTMLTGPGILERMKVPWTYCMSPALIPKPNDWKNHIDVVGFYFLDLATNFTPSPELQAFLDAGEPPVYIGFGSVVVDDPQTMTETIFQATRQVGVRALVSAGWGGLGGATIPDHVFILGNVPHDWLFSNDRVSAVVHHGGAGTAAIGLAKGRPTVVIPFFGDQMFWGEMIHRAGAGPEPIPHKELTVHNLSEAIRYAISPGAKEAAGRMAEQIRSEDGVGQGVDSFYKHLPLLNMRCDLDPKRVAVWWSTELCLKISVFAAQVLADAGKLDLESLDLHRSKEYNTRRRIRDPLSGGSTAIFWTATNYAGGLAKIFYSPVEGIVKTTTAIPRGVVMTLTSLSEGFTNLPTLYGSKVRKRKEVKDFTSGMEEGAKDLLFGFYDGITGLALEPYEGAKKDGWKGALKGVGRGCLNLYMRPAAGVIALVASPINGAVLDVQHKYGRFKFMRQQQKLNAKVRLAEGEQAVRESTEKERSIVLQAYEKFSREEAMKERRDRWVWLTERAFEEEMEDGEEDGGDSDTDT</sequence>
<dbReference type="InterPro" id="IPR004276">
    <property type="entry name" value="GlycoTrans_28_N"/>
</dbReference>
<dbReference type="EMBL" id="ML178830">
    <property type="protein sequence ID" value="TFL00147.1"/>
    <property type="molecule type" value="Genomic_DNA"/>
</dbReference>
<dbReference type="GO" id="GO:0005975">
    <property type="term" value="P:carbohydrate metabolic process"/>
    <property type="evidence" value="ECO:0007669"/>
    <property type="project" value="InterPro"/>
</dbReference>